<gene>
    <name evidence="1" type="ORF">BIT28_16125</name>
</gene>
<evidence type="ECO:0000313" key="1">
    <source>
        <dbReference type="EMBL" id="OLQ81720.1"/>
    </source>
</evidence>
<dbReference type="STRING" id="1903952.BIT28_16125"/>
<keyword evidence="2" id="KW-1185">Reference proteome</keyword>
<comment type="caution">
    <text evidence="1">The sequence shown here is derived from an EMBL/GenBank/DDBJ whole genome shotgun (WGS) entry which is preliminary data.</text>
</comment>
<dbReference type="Proteomes" id="UP000186905">
    <property type="component" value="Unassembled WGS sequence"/>
</dbReference>
<name>A0A1Q9H1X6_9GAMM</name>
<protein>
    <submittedName>
        <fullName evidence="1">Uncharacterized protein</fullName>
    </submittedName>
</protein>
<accession>A0A1Q9H1X6</accession>
<evidence type="ECO:0000313" key="2">
    <source>
        <dbReference type="Proteomes" id="UP000186905"/>
    </source>
</evidence>
<dbReference type="AlphaFoldDB" id="A0A1Q9H1X6"/>
<proteinExistence type="predicted"/>
<sequence length="73" mass="8475">MQRQNTARPGSKVLTVRAQLLDGLPHRFKQQLLALLTVIAPQHVQRMRQREHPVMMRTIQDESLDLPLPLLPF</sequence>
<organism evidence="1 2">
    <name type="scientific">Photobacterium proteolyticum</name>
    <dbReference type="NCBI Taxonomy" id="1903952"/>
    <lineage>
        <taxon>Bacteria</taxon>
        <taxon>Pseudomonadati</taxon>
        <taxon>Pseudomonadota</taxon>
        <taxon>Gammaproteobacteria</taxon>
        <taxon>Vibrionales</taxon>
        <taxon>Vibrionaceae</taxon>
        <taxon>Photobacterium</taxon>
    </lineage>
</organism>
<dbReference type="EMBL" id="MJIL01000032">
    <property type="protein sequence ID" value="OLQ81720.1"/>
    <property type="molecule type" value="Genomic_DNA"/>
</dbReference>
<reference evidence="1 2" key="1">
    <citation type="submission" date="2016-09" db="EMBL/GenBank/DDBJ databases">
        <title>Photobacterium proteolyticum sp. nov. a protease producing bacterium isolated from ocean sediments of Laizhou Bay.</title>
        <authorList>
            <person name="Li Y."/>
        </authorList>
    </citation>
    <scope>NUCLEOTIDE SEQUENCE [LARGE SCALE GENOMIC DNA]</scope>
    <source>
        <strain evidence="1 2">13-12</strain>
    </source>
</reference>